<name>A0ABS1M956_9NOCA</name>
<dbReference type="Gene3D" id="3.40.50.300">
    <property type="entry name" value="P-loop containing nucleotide triphosphate hydrolases"/>
    <property type="match status" value="1"/>
</dbReference>
<comment type="caution">
    <text evidence="1">The sequence shown here is derived from an EMBL/GenBank/DDBJ whole genome shotgun (WGS) entry which is preliminary data.</text>
</comment>
<evidence type="ECO:0000313" key="2">
    <source>
        <dbReference type="Proteomes" id="UP000602198"/>
    </source>
</evidence>
<protein>
    <recommendedName>
        <fullName evidence="3">MinD-like ATPase involved in chromosome partitioning or flagellar assembly</fullName>
    </recommendedName>
</protein>
<evidence type="ECO:0008006" key="3">
    <source>
        <dbReference type="Google" id="ProtNLM"/>
    </source>
</evidence>
<organism evidence="1 2">
    <name type="scientific">Nocardia acididurans</name>
    <dbReference type="NCBI Taxonomy" id="2802282"/>
    <lineage>
        <taxon>Bacteria</taxon>
        <taxon>Bacillati</taxon>
        <taxon>Actinomycetota</taxon>
        <taxon>Actinomycetes</taxon>
        <taxon>Mycobacteriales</taxon>
        <taxon>Nocardiaceae</taxon>
        <taxon>Nocardia</taxon>
    </lineage>
</organism>
<dbReference type="EMBL" id="JAERRJ010000008">
    <property type="protein sequence ID" value="MBL1077131.1"/>
    <property type="molecule type" value="Genomic_DNA"/>
</dbReference>
<dbReference type="RefSeq" id="WP_201949801.1">
    <property type="nucleotide sequence ID" value="NZ_JAERRJ010000008.1"/>
</dbReference>
<sequence>MFDHKHDMPDHPAELSSTPTDLSLLLRPAPPGAPTDVIPLHRGDGFLLRAEVPPVLVVGSSGGAGATSTALGIAAAAATEYGERSPIVVDASATGGDLARRGCDTIDAAGTVQSWLNLSPRGLAPSVLDSCGENRAGFGVLPRGPEALPRRESFTSVQRDLWAAGCLPIYDGGSPVSNRLLGPLLSDPRVGLVITLAARADAVNRLKPALMWLDDNYSQYHLAESVIVITRQHRSDGPGVAAHVRTYLGNFVRAVTEIPYDPHLAAGGPITWIKLTHQTRSAYRQLLKLLR</sequence>
<accession>A0ABS1M956</accession>
<proteinExistence type="predicted"/>
<evidence type="ECO:0000313" key="1">
    <source>
        <dbReference type="EMBL" id="MBL1077131.1"/>
    </source>
</evidence>
<keyword evidence="2" id="KW-1185">Reference proteome</keyword>
<dbReference type="Proteomes" id="UP000602198">
    <property type="component" value="Unassembled WGS sequence"/>
</dbReference>
<dbReference type="InterPro" id="IPR027417">
    <property type="entry name" value="P-loop_NTPase"/>
</dbReference>
<reference evidence="1 2" key="1">
    <citation type="submission" date="2021-01" db="EMBL/GenBank/DDBJ databases">
        <title>WGS of actinomycetes isolated from Thailand.</title>
        <authorList>
            <person name="Thawai C."/>
        </authorList>
    </citation>
    <scope>NUCLEOTIDE SEQUENCE [LARGE SCALE GENOMIC DNA]</scope>
    <source>
        <strain evidence="1 2">LPG 2</strain>
    </source>
</reference>
<gene>
    <name evidence="1" type="ORF">JK358_22285</name>
</gene>